<evidence type="ECO:0000259" key="3">
    <source>
        <dbReference type="PROSITE" id="PS50801"/>
    </source>
</evidence>
<dbReference type="EMBL" id="PYAX01000025">
    <property type="protein sequence ID" value="PSL47107.1"/>
    <property type="molecule type" value="Genomic_DNA"/>
</dbReference>
<organism evidence="4 5">
    <name type="scientific">Saccharothrix carnea</name>
    <dbReference type="NCBI Taxonomy" id="1280637"/>
    <lineage>
        <taxon>Bacteria</taxon>
        <taxon>Bacillati</taxon>
        <taxon>Actinomycetota</taxon>
        <taxon>Actinomycetes</taxon>
        <taxon>Pseudonocardiales</taxon>
        <taxon>Pseudonocardiaceae</taxon>
        <taxon>Saccharothrix</taxon>
    </lineage>
</organism>
<dbReference type="Pfam" id="PF13466">
    <property type="entry name" value="STAS_2"/>
    <property type="match status" value="1"/>
</dbReference>
<dbReference type="NCBIfam" id="TIGR00377">
    <property type="entry name" value="ant_ant_sig"/>
    <property type="match status" value="1"/>
</dbReference>
<dbReference type="InterPro" id="IPR003658">
    <property type="entry name" value="Anti-sigma_ant"/>
</dbReference>
<dbReference type="OrthoDB" id="4249752at2"/>
<evidence type="ECO:0000256" key="2">
    <source>
        <dbReference type="RuleBase" id="RU003749"/>
    </source>
</evidence>
<dbReference type="InterPro" id="IPR002645">
    <property type="entry name" value="STAS_dom"/>
</dbReference>
<reference evidence="4 5" key="1">
    <citation type="submission" date="2018-03" db="EMBL/GenBank/DDBJ databases">
        <title>Genomic Encyclopedia of Type Strains, Phase III (KMG-III): the genomes of soil and plant-associated and newly described type strains.</title>
        <authorList>
            <person name="Whitman W."/>
        </authorList>
    </citation>
    <scope>NUCLEOTIDE SEQUENCE [LARGE SCALE GENOMIC DNA]</scope>
    <source>
        <strain evidence="4 5">CGMCC 4.7097</strain>
    </source>
</reference>
<dbReference type="GO" id="GO:0043856">
    <property type="term" value="F:anti-sigma factor antagonist activity"/>
    <property type="evidence" value="ECO:0007669"/>
    <property type="project" value="InterPro"/>
</dbReference>
<gene>
    <name evidence="4" type="ORF">B0I31_12514</name>
</gene>
<accession>A0A2P8HLL5</accession>
<dbReference type="Proteomes" id="UP000241118">
    <property type="component" value="Unassembled WGS sequence"/>
</dbReference>
<dbReference type="InterPro" id="IPR058548">
    <property type="entry name" value="MlaB-like_STAS"/>
</dbReference>
<keyword evidence="5" id="KW-1185">Reference proteome</keyword>
<dbReference type="InterPro" id="IPR036513">
    <property type="entry name" value="STAS_dom_sf"/>
</dbReference>
<dbReference type="PANTHER" id="PTHR33495">
    <property type="entry name" value="ANTI-SIGMA FACTOR ANTAGONIST TM_1081-RELATED-RELATED"/>
    <property type="match status" value="1"/>
</dbReference>
<dbReference type="RefSeq" id="WP_106620194.1">
    <property type="nucleotide sequence ID" value="NZ_PYAX01000025.1"/>
</dbReference>
<evidence type="ECO:0000256" key="1">
    <source>
        <dbReference type="ARBA" id="ARBA00009013"/>
    </source>
</evidence>
<name>A0A2P8HLL5_SACCR</name>
<comment type="caution">
    <text evidence="4">The sequence shown here is derived from an EMBL/GenBank/DDBJ whole genome shotgun (WGS) entry which is preliminary data.</text>
</comment>
<comment type="similarity">
    <text evidence="1 2">Belongs to the anti-sigma-factor antagonist family.</text>
</comment>
<protein>
    <recommendedName>
        <fullName evidence="2">Anti-sigma factor antagonist</fullName>
    </recommendedName>
</protein>
<dbReference type="AlphaFoldDB" id="A0A2P8HLL5"/>
<feature type="domain" description="STAS" evidence="3">
    <location>
        <begin position="9"/>
        <end position="119"/>
    </location>
</feature>
<dbReference type="PANTHER" id="PTHR33495:SF2">
    <property type="entry name" value="ANTI-SIGMA FACTOR ANTAGONIST TM_1081-RELATED"/>
    <property type="match status" value="1"/>
</dbReference>
<proteinExistence type="inferred from homology"/>
<dbReference type="Gene3D" id="3.30.750.24">
    <property type="entry name" value="STAS domain"/>
    <property type="match status" value="1"/>
</dbReference>
<evidence type="ECO:0000313" key="4">
    <source>
        <dbReference type="EMBL" id="PSL47107.1"/>
    </source>
</evidence>
<dbReference type="SUPFAM" id="SSF52091">
    <property type="entry name" value="SpoIIaa-like"/>
    <property type="match status" value="1"/>
</dbReference>
<dbReference type="PROSITE" id="PS50801">
    <property type="entry name" value="STAS"/>
    <property type="match status" value="1"/>
</dbReference>
<dbReference type="CDD" id="cd07043">
    <property type="entry name" value="STAS_anti-anti-sigma_factors"/>
    <property type="match status" value="1"/>
</dbReference>
<evidence type="ECO:0000313" key="5">
    <source>
        <dbReference type="Proteomes" id="UP000241118"/>
    </source>
</evidence>
<sequence>MNNLPRVTVTRTTTTIDERTTLDVGGEIDYSTAPGMYGDVLAMTSGVLHLVLDFSRVEFCDSSGLSALLGVWRRLHADGGTLTITDAPSHVAKAMRVVGMDELITVHPRSTGTTPTSTT</sequence>